<evidence type="ECO:0000313" key="2">
    <source>
        <dbReference type="WBParaSite" id="ES5_v2.g25725.t1"/>
    </source>
</evidence>
<reference evidence="2" key="1">
    <citation type="submission" date="2022-11" db="UniProtKB">
        <authorList>
            <consortium name="WormBaseParasite"/>
        </authorList>
    </citation>
    <scope>IDENTIFICATION</scope>
</reference>
<evidence type="ECO:0000313" key="1">
    <source>
        <dbReference type="Proteomes" id="UP000887579"/>
    </source>
</evidence>
<proteinExistence type="predicted"/>
<organism evidence="1 2">
    <name type="scientific">Panagrolaimus sp. ES5</name>
    <dbReference type="NCBI Taxonomy" id="591445"/>
    <lineage>
        <taxon>Eukaryota</taxon>
        <taxon>Metazoa</taxon>
        <taxon>Ecdysozoa</taxon>
        <taxon>Nematoda</taxon>
        <taxon>Chromadorea</taxon>
        <taxon>Rhabditida</taxon>
        <taxon>Tylenchina</taxon>
        <taxon>Panagrolaimomorpha</taxon>
        <taxon>Panagrolaimoidea</taxon>
        <taxon>Panagrolaimidae</taxon>
        <taxon>Panagrolaimus</taxon>
    </lineage>
</organism>
<dbReference type="Proteomes" id="UP000887579">
    <property type="component" value="Unplaced"/>
</dbReference>
<protein>
    <submittedName>
        <fullName evidence="2">C2H2-type domain-containing protein</fullName>
    </submittedName>
</protein>
<name>A0AC34G7X5_9BILA</name>
<accession>A0AC34G7X5</accession>
<dbReference type="WBParaSite" id="ES5_v2.g25725.t1">
    <property type="protein sequence ID" value="ES5_v2.g25725.t1"/>
    <property type="gene ID" value="ES5_v2.g25725"/>
</dbReference>
<sequence length="424" mass="48579">MMVSDVAISEMPPSLPQQPRAPTEERSNSIESDISANNHNIKPETSSSSIVGVEKPLPTVSSKEVECIDIDDDDVQAISPPPAKKPKLEENGNGSSSNNIKLNGSTSTDVKTKAIASYDDLLDKVYDHVHSQVESKRDLGRKVMDIMLAAINQEVLNDPHSVRKLIIDKQLVLPNTITHPPSQYVHLLIEHDPEHLLTRIIQKLYGDEKPKETEQERQEKLKFRREFAAPTMTRVVAQIGQELVQEYTYGDIVHARNLPDMPKDIEGYKRVAEQLKPVWQSLKEKNAPYKSKYHVCRVCRYKTDSLIAFSKHQWTLHHDGKKYSCTMCPEFNNNVARIRKHYMDKHDIVPTPVEEPSNRLDCPICEEDFKFKGELNNHLKDCKRQSINQRRILHPTENDKLAVNQWLWTKPALEPRVARTQPKT</sequence>